<dbReference type="Proteomes" id="UP001595698">
    <property type="component" value="Unassembled WGS sequence"/>
</dbReference>
<dbReference type="EMBL" id="JBHSBC010000047">
    <property type="protein sequence ID" value="MFC3985477.1"/>
    <property type="molecule type" value="Genomic_DNA"/>
</dbReference>
<reference evidence="2" key="1">
    <citation type="journal article" date="2019" name="Int. J. Syst. Evol. Microbiol.">
        <title>The Global Catalogue of Microorganisms (GCM) 10K type strain sequencing project: providing services to taxonomists for standard genome sequencing and annotation.</title>
        <authorList>
            <consortium name="The Broad Institute Genomics Platform"/>
            <consortium name="The Broad Institute Genome Sequencing Center for Infectious Disease"/>
            <person name="Wu L."/>
            <person name="Ma J."/>
        </authorList>
    </citation>
    <scope>NUCLEOTIDE SEQUENCE [LARGE SCALE GENOMIC DNA]</scope>
    <source>
        <strain evidence="2">TBRC 7912</strain>
    </source>
</reference>
<comment type="caution">
    <text evidence="1">The sequence shown here is derived from an EMBL/GenBank/DDBJ whole genome shotgun (WGS) entry which is preliminary data.</text>
</comment>
<organism evidence="1 2">
    <name type="scientific">Streptosporangium jomthongense</name>
    <dbReference type="NCBI Taxonomy" id="1193683"/>
    <lineage>
        <taxon>Bacteria</taxon>
        <taxon>Bacillati</taxon>
        <taxon>Actinomycetota</taxon>
        <taxon>Actinomycetes</taxon>
        <taxon>Streptosporangiales</taxon>
        <taxon>Streptosporangiaceae</taxon>
        <taxon>Streptosporangium</taxon>
    </lineage>
</organism>
<dbReference type="RefSeq" id="WP_386195585.1">
    <property type="nucleotide sequence ID" value="NZ_JBHSBC010000047.1"/>
</dbReference>
<gene>
    <name evidence="1" type="ORF">ACFOYY_35475</name>
</gene>
<evidence type="ECO:0000313" key="2">
    <source>
        <dbReference type="Proteomes" id="UP001595698"/>
    </source>
</evidence>
<evidence type="ECO:0000313" key="1">
    <source>
        <dbReference type="EMBL" id="MFC3985477.1"/>
    </source>
</evidence>
<proteinExistence type="predicted"/>
<keyword evidence="2" id="KW-1185">Reference proteome</keyword>
<name>A0ABV8FDZ5_9ACTN</name>
<accession>A0ABV8FDZ5</accession>
<sequence length="59" mass="6123">MTGLMYGAVLLVGGLLAAHQGLAEDDPNDVFTDKDLVLGGRLIAALHDEAERLTTGGTE</sequence>
<protein>
    <submittedName>
        <fullName evidence="1">Uncharacterized protein</fullName>
    </submittedName>
</protein>